<evidence type="ECO:0000256" key="5">
    <source>
        <dbReference type="ARBA" id="ARBA00022777"/>
    </source>
</evidence>
<gene>
    <name evidence="7" type="ORF">OSTQU699_LOCUS9207</name>
</gene>
<proteinExistence type="inferred from homology"/>
<comment type="similarity">
    <text evidence="1">Belongs to the PI3/PI4-kinase family. Type II PI4K subfamily.</text>
</comment>
<evidence type="ECO:0000256" key="2">
    <source>
        <dbReference type="ARBA" id="ARBA00012169"/>
    </source>
</evidence>
<keyword evidence="6" id="KW-0067">ATP-binding</keyword>
<sequence>AMLPFSEEELQYIADLDFQADKKLLQAALPILPVECLRTLEVTTLLLQQCAAAGLSLHEIGEVMSRPMVALDDEQSKLERICMQVKQEVMAYGWNCSLGPSPSDSDGEGDSYSKSPVKEEELQFCIDDMQGEQLAQDFDNPPAPQHVYANNSPLGYDMDSKQMPKGVEPVEDSFENMSICAAEPGAKRSSKGPLGRTIACHKASRSVSLQLPSAHQHRAVGPQGQMRQRKLSMQISRPAACDPLAYPPPVEGAAPSSTNDIFSNMGDEEWGLFVDLLTNRIQVALEDGVWKVQELIPGSNFGMSCPRF</sequence>
<keyword evidence="4" id="KW-0547">Nucleotide-binding</keyword>
<keyword evidence="3" id="KW-0808">Transferase</keyword>
<dbReference type="Proteomes" id="UP000708148">
    <property type="component" value="Unassembled WGS sequence"/>
</dbReference>
<dbReference type="AlphaFoldDB" id="A0A8S1JDV4"/>
<dbReference type="EMBL" id="CAJHUC010002456">
    <property type="protein sequence ID" value="CAD7703850.1"/>
    <property type="molecule type" value="Genomic_DNA"/>
</dbReference>
<dbReference type="GO" id="GO:0005524">
    <property type="term" value="F:ATP binding"/>
    <property type="evidence" value="ECO:0007669"/>
    <property type="project" value="UniProtKB-KW"/>
</dbReference>
<comment type="caution">
    <text evidence="7">The sequence shown here is derived from an EMBL/GenBank/DDBJ whole genome shotgun (WGS) entry which is preliminary data.</text>
</comment>
<evidence type="ECO:0000313" key="8">
    <source>
        <dbReference type="Proteomes" id="UP000708148"/>
    </source>
</evidence>
<dbReference type="PANTHER" id="PTHR45800">
    <property type="entry name" value="PHOSPHATIDYLINOSITOL 4-KINASE GAMMA"/>
    <property type="match status" value="1"/>
</dbReference>
<name>A0A8S1JDV4_9CHLO</name>
<evidence type="ECO:0000256" key="4">
    <source>
        <dbReference type="ARBA" id="ARBA00022741"/>
    </source>
</evidence>
<dbReference type="PANTHER" id="PTHR45800:SF11">
    <property type="entry name" value="PHOSPHATIDYLINOSITOL 3-KINASE-RELATED PROTEIN KINASE"/>
    <property type="match status" value="1"/>
</dbReference>
<evidence type="ECO:0000313" key="7">
    <source>
        <dbReference type="EMBL" id="CAD7703850.1"/>
    </source>
</evidence>
<accession>A0A8S1JDV4</accession>
<evidence type="ECO:0000256" key="1">
    <source>
        <dbReference type="ARBA" id="ARBA00008941"/>
    </source>
</evidence>
<keyword evidence="5" id="KW-0418">Kinase</keyword>
<organism evidence="7 8">
    <name type="scientific">Ostreobium quekettii</name>
    <dbReference type="NCBI Taxonomy" id="121088"/>
    <lineage>
        <taxon>Eukaryota</taxon>
        <taxon>Viridiplantae</taxon>
        <taxon>Chlorophyta</taxon>
        <taxon>core chlorophytes</taxon>
        <taxon>Ulvophyceae</taxon>
        <taxon>TCBD clade</taxon>
        <taxon>Bryopsidales</taxon>
        <taxon>Ostreobineae</taxon>
        <taxon>Ostreobiaceae</taxon>
        <taxon>Ostreobium</taxon>
    </lineage>
</organism>
<dbReference type="InterPro" id="IPR044571">
    <property type="entry name" value="P4KG1-8"/>
</dbReference>
<dbReference type="GO" id="GO:0004430">
    <property type="term" value="F:1-phosphatidylinositol 4-kinase activity"/>
    <property type="evidence" value="ECO:0007669"/>
    <property type="project" value="UniProtKB-EC"/>
</dbReference>
<keyword evidence="8" id="KW-1185">Reference proteome</keyword>
<dbReference type="OrthoDB" id="5839at2759"/>
<protein>
    <recommendedName>
        <fullName evidence="2">1-phosphatidylinositol 4-kinase</fullName>
        <ecNumber evidence="2">2.7.1.67</ecNumber>
    </recommendedName>
</protein>
<reference evidence="7" key="1">
    <citation type="submission" date="2020-12" db="EMBL/GenBank/DDBJ databases">
        <authorList>
            <person name="Iha C."/>
        </authorList>
    </citation>
    <scope>NUCLEOTIDE SEQUENCE</scope>
</reference>
<evidence type="ECO:0000256" key="3">
    <source>
        <dbReference type="ARBA" id="ARBA00022679"/>
    </source>
</evidence>
<dbReference type="EC" id="2.7.1.67" evidence="2"/>
<evidence type="ECO:0000256" key="6">
    <source>
        <dbReference type="ARBA" id="ARBA00022840"/>
    </source>
</evidence>
<feature type="non-terminal residue" evidence="7">
    <location>
        <position position="308"/>
    </location>
</feature>